<protein>
    <recommendedName>
        <fullName evidence="6">Sister chromatid cohesion protein</fullName>
    </recommendedName>
</protein>
<reference evidence="9" key="1">
    <citation type="submission" date="2021-06" db="EMBL/GenBank/DDBJ databases">
        <authorList>
            <person name="Kallberg Y."/>
            <person name="Tangrot J."/>
            <person name="Rosling A."/>
        </authorList>
    </citation>
    <scope>NUCLEOTIDE SEQUENCE</scope>
    <source>
        <strain evidence="9">IA702</strain>
    </source>
</reference>
<dbReference type="EMBL" id="CAJVPJ010000430">
    <property type="protein sequence ID" value="CAG8523779.1"/>
    <property type="molecule type" value="Genomic_DNA"/>
</dbReference>
<keyword evidence="10" id="KW-1185">Reference proteome</keyword>
<comment type="similarity">
    <text evidence="2 6">Belongs to the SCC2/Nipped-B family.</text>
</comment>
<keyword evidence="3 6" id="KW-0677">Repeat</keyword>
<evidence type="ECO:0000256" key="1">
    <source>
        <dbReference type="ARBA" id="ARBA00004123"/>
    </source>
</evidence>
<feature type="domain" description="Sister chromatid cohesion C-terminal" evidence="8">
    <location>
        <begin position="1409"/>
        <end position="1597"/>
    </location>
</feature>
<feature type="region of interest" description="Disordered" evidence="7">
    <location>
        <begin position="187"/>
        <end position="258"/>
    </location>
</feature>
<dbReference type="PANTHER" id="PTHR21704:SF18">
    <property type="entry name" value="NIPPED-B-LIKE PROTEIN"/>
    <property type="match status" value="1"/>
</dbReference>
<dbReference type="GO" id="GO:0010468">
    <property type="term" value="P:regulation of gene expression"/>
    <property type="evidence" value="ECO:0007669"/>
    <property type="project" value="InterPro"/>
</dbReference>
<dbReference type="SUPFAM" id="SSF48371">
    <property type="entry name" value="ARM repeat"/>
    <property type="match status" value="1"/>
</dbReference>
<dbReference type="InterPro" id="IPR026003">
    <property type="entry name" value="Cohesin_HEAT"/>
</dbReference>
<evidence type="ECO:0000313" key="10">
    <source>
        <dbReference type="Proteomes" id="UP000789572"/>
    </source>
</evidence>
<dbReference type="Pfam" id="PF12765">
    <property type="entry name" value="Cohesin_HEAT"/>
    <property type="match status" value="1"/>
</dbReference>
<dbReference type="GO" id="GO:0071169">
    <property type="term" value="P:establishment of protein localization to chromatin"/>
    <property type="evidence" value="ECO:0007669"/>
    <property type="project" value="TreeGrafter"/>
</dbReference>
<proteinExistence type="inferred from homology"/>
<evidence type="ECO:0000256" key="2">
    <source>
        <dbReference type="ARBA" id="ARBA00009252"/>
    </source>
</evidence>
<accession>A0A9N9AAV2</accession>
<dbReference type="Gene3D" id="1.25.10.10">
    <property type="entry name" value="Leucine-rich Repeat Variant"/>
    <property type="match status" value="1"/>
</dbReference>
<dbReference type="GO" id="GO:0034087">
    <property type="term" value="P:establishment of mitotic sister chromatid cohesion"/>
    <property type="evidence" value="ECO:0007669"/>
    <property type="project" value="TreeGrafter"/>
</dbReference>
<dbReference type="InterPro" id="IPR024986">
    <property type="entry name" value="Nipped-B_C"/>
</dbReference>
<name>A0A9N9AAV2_9GLOM</name>
<evidence type="ECO:0000256" key="5">
    <source>
        <dbReference type="ARBA" id="ARBA00023306"/>
    </source>
</evidence>
<feature type="compositionally biased region" description="Basic and acidic residues" evidence="7">
    <location>
        <begin position="246"/>
        <end position="258"/>
    </location>
</feature>
<feature type="region of interest" description="Disordered" evidence="7">
    <location>
        <begin position="1905"/>
        <end position="1960"/>
    </location>
</feature>
<feature type="compositionally biased region" description="Acidic residues" evidence="7">
    <location>
        <begin position="1950"/>
        <end position="1960"/>
    </location>
</feature>
<organism evidence="9 10">
    <name type="scientific">Paraglomus occultum</name>
    <dbReference type="NCBI Taxonomy" id="144539"/>
    <lineage>
        <taxon>Eukaryota</taxon>
        <taxon>Fungi</taxon>
        <taxon>Fungi incertae sedis</taxon>
        <taxon>Mucoromycota</taxon>
        <taxon>Glomeromycotina</taxon>
        <taxon>Glomeromycetes</taxon>
        <taxon>Paraglomerales</taxon>
        <taxon>Paraglomeraceae</taxon>
        <taxon>Paraglomus</taxon>
    </lineage>
</organism>
<evidence type="ECO:0000256" key="7">
    <source>
        <dbReference type="SAM" id="MobiDB-lite"/>
    </source>
</evidence>
<feature type="compositionally biased region" description="Low complexity" evidence="7">
    <location>
        <begin position="190"/>
        <end position="200"/>
    </location>
</feature>
<sequence length="1960" mass="219836">MNTSYCPSGDKYIGEGSESSLTATPADVRSALSYSAISTFTPATAVLGELPSVSIAYLEHSTCNIYDPQYANIAALFDTSTSQQVDLELQSQLKTARYALEQIDVSYIRFKNPAQSLYTQPIFEFTNDYRTSISQKSHIQTIDPKASIVVANQYNQEPQLPVSGSVNSSSISKTTFNNNEYGSTFILPATTSGGTTGSITRNNDNNRASNTRAPKNLPNNNISAVIHKNSVHDGGDGNRRSVFNDSQKRAREREDERNGDAALNKLINFISAIFESEDSLSLTDPSTTLISPAFTHENHFFLPSSLSSQEPLLTTEITHKLIKLVNKARKYHRLEDVEVEDLSRVLKILERAIREVEALDVFKNVKIGGTGKNNNGKTKEEEDYENEDEDVKMQRVEDRIEKIMNGIEAAIAAFTIMTGGKLSKQLYPEDLIVSCVNLVRNQLTGVIYRVLEMSANTDELSNESDAGLREYLGKYPFTYCSHRLYDLMQQEELSDSVVITVSFIAIGPFFVDSGSNNANTFFGNSGLEGVKLVALGLLRSVFTNHHKQRTWILEEILTSLIKLPTAKRNLRQFRLPDGKSIQMVSALILQLVQSCTAGLGEHKQKSVGEDGEGVLLSEIDRTSNDFKKISRSWKSGIDAASANAGYVFKFLLSRCTKSIKNSNESEYRLLLDNFMEDVITVLNYPEWPAAEMFVRIFSKIMVGYIDDKKADTYTKSMAIDHLGMIAGRIKKYANNGLSSSEGMQEDNMDERDLSWIDRMKDIPKGEITNVTSVAAVKNLWKCQKTVLTYLEIGALEDPGLQSARQFYISEWGYSLLSTLMSIDDQSSDLMIKDFWHTSVDERDNKQLIGHRSQELDRSDVLLVTELLATRQSLYQSFDSILSRILVSLDLGVVAFRTKALRALGQVVICDPSILSQVNVRQTIAQRLQDSSPAVRDAAIDLVGRYIAQKPEITEQYYKVISDRILDVGLSVRKRVIKLLRDIYLKCTNRSMMVDIGCKILLRINDDDHHVKDLALKTIQELWFAPFKHQRSINIETDDIAEDDDVPNEFANMSLVGKKEVLNRSLLIVGVAGKLGERNGAILGGLFKKILDKEGKQKREILNICQCMVDCLFEHLLTLQDANSKTEVVGCISTICLLSTASPILVRRHVVTLQPYLKSASTPEDQLILYYVLMIYRSVLPLLKLANQKFLSDVEEALVNLLTKSSQKILQEAVPCLCLIVDKLTFKYYLLTKLLRSCVEKLRLERKRLDNAQNLSSVANVKLLLLIIGLLCRNFDFDKKRQEKPDKLKDLLFIDKGPIIPIVFELVLSFCKEALSEAVQKVALHSLGSIYLSNPIIMLRPESTGLMDRILRGDVMDMKIQLMKVFLDFLVGEQQKINSDLEEKKKKKNTPVDLKVLIGNADEFAEAGVSSSLMQRYLESILECTFDHNQNLKIVALDVLGNIIQQGLAHPVLCMPTIVALETSPETVFRDKAFKLHQHLNEKHASLIHTRNVDCVRKAYAFQKQLMGDQPVVGYATRSQEGQPEALLNLMYCLLREKRQRRNDFLSSVVKIFDFDLKKCDECKVDIGFCKFVAENLATIDYKTNEEVLHVIYWINRVLSVVAISVLHSIQAHEKTLVVADKAEAAVDTVTNVSGSILETLPQNGDFSKFGNAAIVTNNIDGGMSSNNVVSTDNHVDINARSDNMNNSIQFVFDSNMGELGIKTEDVRRDLLLPSATVETMHIGNDLDTAGKSYVNDQKDFQLNEKKTDEIKSEEDGEQKYNADASVAKQEIETILPLPFAARVSVCMAILMYLKEHLKRAYSLSEIKCQNFNPATSSNHKDKPAIRHQNAASVISWKQLPFVDKPMDTKEAVQQQCESFQKLMSEDGTQSEPFAEAEYLDLDFDARHTSFHINTEFDVMMSSNFQSAKKPVKRVSSGHRGRPRGSKKRFVTEQGGKKGARKKKKIIEGGSGEDEDDGMGE</sequence>
<feature type="compositionally biased region" description="Polar residues" evidence="7">
    <location>
        <begin position="201"/>
        <end position="223"/>
    </location>
</feature>
<dbReference type="PANTHER" id="PTHR21704">
    <property type="entry name" value="NIPPED-B-LIKE PROTEIN DELANGIN SCC2-RELATED"/>
    <property type="match status" value="1"/>
</dbReference>
<comment type="subcellular location">
    <subcellularLocation>
        <location evidence="1 6">Nucleus</location>
    </subcellularLocation>
</comment>
<feature type="region of interest" description="Disordered" evidence="7">
    <location>
        <begin position="370"/>
        <end position="391"/>
    </location>
</feature>
<dbReference type="InterPro" id="IPR011989">
    <property type="entry name" value="ARM-like"/>
</dbReference>
<keyword evidence="5 6" id="KW-0131">Cell cycle</keyword>
<dbReference type="CDD" id="cd23958">
    <property type="entry name" value="SCC2"/>
    <property type="match status" value="1"/>
</dbReference>
<comment type="caution">
    <text evidence="9">The sequence shown here is derived from an EMBL/GenBank/DDBJ whole genome shotgun (WGS) entry which is preliminary data.</text>
</comment>
<gene>
    <name evidence="9" type="ORF">POCULU_LOCUS3713</name>
</gene>
<evidence type="ECO:0000259" key="8">
    <source>
        <dbReference type="Pfam" id="PF12830"/>
    </source>
</evidence>
<dbReference type="InterPro" id="IPR016024">
    <property type="entry name" value="ARM-type_fold"/>
</dbReference>
<feature type="compositionally biased region" description="Acidic residues" evidence="7">
    <location>
        <begin position="381"/>
        <end position="390"/>
    </location>
</feature>
<dbReference type="GO" id="GO:1990414">
    <property type="term" value="P:replication-born double-strand break repair via sister chromatid exchange"/>
    <property type="evidence" value="ECO:0007669"/>
    <property type="project" value="TreeGrafter"/>
</dbReference>
<dbReference type="Proteomes" id="UP000789572">
    <property type="component" value="Unassembled WGS sequence"/>
</dbReference>
<keyword evidence="4 6" id="KW-0539">Nucleus</keyword>
<evidence type="ECO:0000256" key="6">
    <source>
        <dbReference type="RuleBase" id="RU364107"/>
    </source>
</evidence>
<feature type="compositionally biased region" description="Basic and acidic residues" evidence="7">
    <location>
        <begin position="230"/>
        <end position="239"/>
    </location>
</feature>
<dbReference type="GO" id="GO:0140588">
    <property type="term" value="P:chromatin looping"/>
    <property type="evidence" value="ECO:0007669"/>
    <property type="project" value="InterPro"/>
</dbReference>
<dbReference type="GO" id="GO:0090694">
    <property type="term" value="C:Scc2-Scc4 cohesin loading complex"/>
    <property type="evidence" value="ECO:0007669"/>
    <property type="project" value="TreeGrafter"/>
</dbReference>
<dbReference type="OrthoDB" id="418242at2759"/>
<dbReference type="GO" id="GO:0061775">
    <property type="term" value="F:cohesin loader activity"/>
    <property type="evidence" value="ECO:0007669"/>
    <property type="project" value="InterPro"/>
</dbReference>
<dbReference type="Pfam" id="PF12830">
    <property type="entry name" value="Nipped-B_C"/>
    <property type="match status" value="1"/>
</dbReference>
<dbReference type="InterPro" id="IPR033031">
    <property type="entry name" value="Scc2/Nipped-B"/>
</dbReference>
<feature type="compositionally biased region" description="Basic residues" evidence="7">
    <location>
        <begin position="1909"/>
        <end position="1928"/>
    </location>
</feature>
<dbReference type="GO" id="GO:0003682">
    <property type="term" value="F:chromatin binding"/>
    <property type="evidence" value="ECO:0007669"/>
    <property type="project" value="TreeGrafter"/>
</dbReference>
<evidence type="ECO:0000256" key="4">
    <source>
        <dbReference type="ARBA" id="ARBA00023242"/>
    </source>
</evidence>
<evidence type="ECO:0000256" key="3">
    <source>
        <dbReference type="ARBA" id="ARBA00022737"/>
    </source>
</evidence>
<evidence type="ECO:0000313" key="9">
    <source>
        <dbReference type="EMBL" id="CAG8523779.1"/>
    </source>
</evidence>